<evidence type="ECO:0000313" key="6">
    <source>
        <dbReference type="Proteomes" id="UP000000238"/>
    </source>
</evidence>
<protein>
    <submittedName>
        <fullName evidence="5">Putative exonuclease</fullName>
    </submittedName>
</protein>
<evidence type="ECO:0000256" key="3">
    <source>
        <dbReference type="ARBA" id="ARBA00022839"/>
    </source>
</evidence>
<dbReference type="Pfam" id="PF00929">
    <property type="entry name" value="RNase_T"/>
    <property type="match status" value="1"/>
</dbReference>
<name>Q2SI88_HAHCH</name>
<dbReference type="AlphaFoldDB" id="Q2SI88"/>
<organism evidence="5 6">
    <name type="scientific">Hahella chejuensis (strain KCTC 2396)</name>
    <dbReference type="NCBI Taxonomy" id="349521"/>
    <lineage>
        <taxon>Bacteria</taxon>
        <taxon>Pseudomonadati</taxon>
        <taxon>Pseudomonadota</taxon>
        <taxon>Gammaproteobacteria</taxon>
        <taxon>Oceanospirillales</taxon>
        <taxon>Hahellaceae</taxon>
        <taxon>Hahella</taxon>
    </lineage>
</organism>
<evidence type="ECO:0000256" key="1">
    <source>
        <dbReference type="ARBA" id="ARBA00022722"/>
    </source>
</evidence>
<dbReference type="KEGG" id="hch:HCH_02859"/>
<dbReference type="PANTHER" id="PTHR30231">
    <property type="entry name" value="DNA POLYMERASE III SUBUNIT EPSILON"/>
    <property type="match status" value="1"/>
</dbReference>
<feature type="domain" description="Exonuclease" evidence="4">
    <location>
        <begin position="2"/>
        <end position="172"/>
    </location>
</feature>
<reference evidence="5 6" key="1">
    <citation type="journal article" date="2005" name="Nucleic Acids Res.">
        <title>Genomic blueprint of Hahella chejuensis, a marine microbe producing an algicidal agent.</title>
        <authorList>
            <person name="Jeong H."/>
            <person name="Yim J.H."/>
            <person name="Lee C."/>
            <person name="Choi S.-H."/>
            <person name="Park Y.K."/>
            <person name="Yoon S.H."/>
            <person name="Hur C.-G."/>
            <person name="Kang H.-Y."/>
            <person name="Kim D."/>
            <person name="Lee H.H."/>
            <person name="Park K.H."/>
            <person name="Park S.-H."/>
            <person name="Park H.-S."/>
            <person name="Lee H.K."/>
            <person name="Oh T.K."/>
            <person name="Kim J.F."/>
        </authorList>
    </citation>
    <scope>NUCLEOTIDE SEQUENCE [LARGE SCALE GENOMIC DNA]</scope>
    <source>
        <strain evidence="5 6">KCTC 2396</strain>
    </source>
</reference>
<proteinExistence type="predicted"/>
<gene>
    <name evidence="5" type="ordered locus">HCH_02859</name>
</gene>
<dbReference type="GO" id="GO:0006259">
    <property type="term" value="P:DNA metabolic process"/>
    <property type="evidence" value="ECO:0007669"/>
    <property type="project" value="UniProtKB-ARBA"/>
</dbReference>
<accession>Q2SI88</accession>
<dbReference type="HOGENOM" id="CLU_047806_13_1_6"/>
<keyword evidence="3 5" id="KW-0269">Exonuclease</keyword>
<dbReference type="CDD" id="cd06127">
    <property type="entry name" value="DEDDh"/>
    <property type="match status" value="1"/>
</dbReference>
<dbReference type="GO" id="GO:0003676">
    <property type="term" value="F:nucleic acid binding"/>
    <property type="evidence" value="ECO:0007669"/>
    <property type="project" value="InterPro"/>
</dbReference>
<dbReference type="InterPro" id="IPR012337">
    <property type="entry name" value="RNaseH-like_sf"/>
</dbReference>
<evidence type="ECO:0000259" key="4">
    <source>
        <dbReference type="SMART" id="SM00479"/>
    </source>
</evidence>
<dbReference type="GO" id="GO:0008408">
    <property type="term" value="F:3'-5' exonuclease activity"/>
    <property type="evidence" value="ECO:0007669"/>
    <property type="project" value="TreeGrafter"/>
</dbReference>
<keyword evidence="6" id="KW-1185">Reference proteome</keyword>
<dbReference type="eggNOG" id="COG0847">
    <property type="taxonomic scope" value="Bacteria"/>
</dbReference>
<dbReference type="SUPFAM" id="SSF53098">
    <property type="entry name" value="Ribonuclease H-like"/>
    <property type="match status" value="1"/>
</dbReference>
<evidence type="ECO:0000313" key="5">
    <source>
        <dbReference type="EMBL" id="ABC29636.1"/>
    </source>
</evidence>
<keyword evidence="2" id="KW-0378">Hydrolase</keyword>
<dbReference type="InterPro" id="IPR013520">
    <property type="entry name" value="Ribonucl_H"/>
</dbReference>
<sequence>MDPLFLDTETTNLDDTAEVVEIAVTNRHGTKLLNTLVKPQGPMSAAAQNVHQISELELKGAPSWPITYPRVYKLLYKRPVIIFNADFDVRILRQTCNAWALPPIPFTPLCAMRLYAEFHGQWSEKGQFKYQSQARALEQIGHPAAATSLHRAAYDAQMTSEIIYTMATGIKPLRAA</sequence>
<dbReference type="Gene3D" id="3.30.420.10">
    <property type="entry name" value="Ribonuclease H-like superfamily/Ribonuclease H"/>
    <property type="match status" value="1"/>
</dbReference>
<dbReference type="EMBL" id="CP000155">
    <property type="protein sequence ID" value="ABC29636.1"/>
    <property type="molecule type" value="Genomic_DNA"/>
</dbReference>
<dbReference type="InterPro" id="IPR036397">
    <property type="entry name" value="RNaseH_sf"/>
</dbReference>
<dbReference type="PANTHER" id="PTHR30231:SF4">
    <property type="entry name" value="PROTEIN NEN2"/>
    <property type="match status" value="1"/>
</dbReference>
<dbReference type="Proteomes" id="UP000000238">
    <property type="component" value="Chromosome"/>
</dbReference>
<dbReference type="STRING" id="349521.HCH_02859"/>
<keyword evidence="1" id="KW-0540">Nuclease</keyword>
<dbReference type="SMART" id="SM00479">
    <property type="entry name" value="EXOIII"/>
    <property type="match status" value="1"/>
</dbReference>
<evidence type="ECO:0000256" key="2">
    <source>
        <dbReference type="ARBA" id="ARBA00022801"/>
    </source>
</evidence>